<dbReference type="PROSITE" id="PS00138">
    <property type="entry name" value="SUBTILASE_SER"/>
    <property type="match status" value="1"/>
</dbReference>
<dbReference type="PANTHER" id="PTHR43399:SF4">
    <property type="entry name" value="CELL WALL-ASSOCIATED PROTEASE"/>
    <property type="match status" value="1"/>
</dbReference>
<dbReference type="Pfam" id="PF00082">
    <property type="entry name" value="Peptidase_S8"/>
    <property type="match status" value="1"/>
</dbReference>
<dbReference type="InterPro" id="IPR023828">
    <property type="entry name" value="Peptidase_S8_Ser-AS"/>
</dbReference>
<feature type="domain" description="SLH" evidence="13">
    <location>
        <begin position="1602"/>
        <end position="1662"/>
    </location>
</feature>
<dbReference type="InterPro" id="IPR034216">
    <property type="entry name" value="C5a_Peptidase"/>
</dbReference>
<dbReference type="CDD" id="cd07475">
    <property type="entry name" value="Peptidases_S8_C5a_Peptidase"/>
    <property type="match status" value="1"/>
</dbReference>
<evidence type="ECO:0000256" key="4">
    <source>
        <dbReference type="ARBA" id="ARBA00022729"/>
    </source>
</evidence>
<feature type="signal peptide" evidence="12">
    <location>
        <begin position="1"/>
        <end position="25"/>
    </location>
</feature>
<dbReference type="GO" id="GO:0016020">
    <property type="term" value="C:membrane"/>
    <property type="evidence" value="ECO:0007669"/>
    <property type="project" value="InterPro"/>
</dbReference>
<evidence type="ECO:0000256" key="1">
    <source>
        <dbReference type="ARBA" id="ARBA00011073"/>
    </source>
</evidence>
<dbReference type="GO" id="GO:0006508">
    <property type="term" value="P:proteolysis"/>
    <property type="evidence" value="ECO:0007669"/>
    <property type="project" value="UniProtKB-KW"/>
</dbReference>
<reference evidence="14" key="1">
    <citation type="submission" date="2021-10" db="EMBL/GenBank/DDBJ databases">
        <authorList>
            <person name="Criscuolo A."/>
        </authorList>
    </citation>
    <scope>NUCLEOTIDE SEQUENCE</scope>
    <source>
        <strain evidence="14">CIP111885</strain>
    </source>
</reference>
<keyword evidence="5" id="KW-0677">Repeat</keyword>
<dbReference type="InterPro" id="IPR003137">
    <property type="entry name" value="PA_domain"/>
</dbReference>
<dbReference type="Gene3D" id="2.60.40.10">
    <property type="entry name" value="Immunoglobulins"/>
    <property type="match status" value="1"/>
</dbReference>
<dbReference type="InterPro" id="IPR000209">
    <property type="entry name" value="Peptidase_S8/S53_dom"/>
</dbReference>
<keyword evidence="4 12" id="KW-0732">Signal</keyword>
<dbReference type="InterPro" id="IPR046450">
    <property type="entry name" value="PA_dom_sf"/>
</dbReference>
<dbReference type="InterPro" id="IPR022398">
    <property type="entry name" value="Peptidase_S8_His-AS"/>
</dbReference>
<evidence type="ECO:0000313" key="15">
    <source>
        <dbReference type="Proteomes" id="UP000789845"/>
    </source>
</evidence>
<dbReference type="InterPro" id="IPR013783">
    <property type="entry name" value="Ig-like_fold"/>
</dbReference>
<sequence>MFKKSTAILLSSLLALSSTAAGAYAAGPVPLDPVLEKGSRNHSNKAPDAVSAPITIPTYAEQDKVRVIVELESTPAIEYSQQKGIKYSDLSETVKENLESEALAEQKDVVSQLSKQKLSINVLNQFTTVVNGFSAEVEYGSIKRIEAIEGVSKVYITNEYKRPETKPEMLYSKELVEAQKAWDEYGFKGEGMVVGVIDTGIDPAHRDMVLSAETEEELTKEEVDQIVADQKLPGKYYTEKVPYGYNYMDNNDTILDLGLDASMHGMHVSGTVGANGDEENGGIKGVAPEAQILALKVFGNDPEMASTWGDIYVKALDDAIKLGVDVINMSLGSTAGFVSPEDPEQMAVKRAVENGVLMSISAGNSAHFGNGFFNPYASNPDIGVSGSPGLSYDSLQVASYENQYMDLDAVTFTVDGADLKYPFNSASSVHPLSVETKTFEIADGGIGLPEELTNVAGKYALIKRGTLDFVTKATNAQNAGAVGVIVYNNAGGWVNMASDPAITIPQLFMLKTDGDAVKAALDAGKTISLAFNGDKTKAANPDASKMSAFTSWGLTPNLDFKPEITAPGGQILSTLNDNQYGMMSGTSMAAPHVAGGSALVLERVDKEFSLKNFERVLMAKNILMNTAKPSIDKGLVNTAFGFNIPYSPRRQGAGLMQLHAALSTPVVVTEAVTNEAKVALKQINGDKVTFTLKAKNYSDKDVSYNVGVNAQTDLAISGFLGYPAASNLNNLEAQPLENVGIKINGADTAVINVAAGAEETITVELDLTNAQVLKGAIKGVFVPATDVFTNGYFAEGFVTLTDPTDNNPQLTVPYVGFKGEWDEAPNLDAPMWDLDNTFYERTGVTNEAGQFLGYDYFNDEYNPGYIAISPNGDGIQDKAIPVVSFLRNAKKVEFNVLDKDGNKIRTLRTENNATKNYYDGGRSLEYSYKPARAWDGMADLKFVAEGDYQLEVRTVIDFEGAEWQSLKLPVKVDVTAPTMEANYDTATKTISFSGIADNENGSGVDYVDVLVDGESILEEPLAGDTETYTLTELNNSSSIDVVVYDFAGNSKSVQLKDSVDTVIPDVHVMTPGALDTVNTRNVTVTGYVKDKSGIHDLTIGGQAVELKYNSTLKRYDYTTVLKFDSDGVKTFDIKAVDGKGNEISFQRKILLDSTAPTLEVTGAPETVANATSKSTVSIKVVDNFDEIRVHLNGNEIYYHEFFEPYEMRGFNKVVKSNLELPLTVGVNKFVFEVTDLAGNKTTVTKQITRLTEGTVPGGNTNPGDTTPTPVPPTPTPDNKLPGKVVVDEKTGEVTLNLDGSGVSKLVDPTKDAITLDLSTLFEKTKKVTTVVKAADLKAVAGLNKNITISTGTESVDLPASVISALTLVQADNVTFEISKAAAKDVPATKGHNTISDVLNLNIQLEKDGKQTAFTAFAQPVTVSVSVKDKKFADKRKAAAYYLNEDTGVWEYVGGKVSGENFTFRTNHFSQYVVIENNKTFADVQTTWVKDEVEVLASRNIIQGKSENVFAPNDKLTRSQFAVLLARALNLPKAPYKGIFKDVTADQSTALEVEAAFNAGIIKGKTADTLGVNEAITREQMVLMLIRAIEYKDKALLANVKPAGEFTDSATISEDARESVKIAVALNLIKGKPDQTFAPKENLSRAQAAVVVYRLLNTFNELQ</sequence>
<dbReference type="EMBL" id="CAKJTG010000002">
    <property type="protein sequence ID" value="CAG9606617.1"/>
    <property type="molecule type" value="Genomic_DNA"/>
</dbReference>
<dbReference type="Gene3D" id="2.60.40.1710">
    <property type="entry name" value="Subtilisin-like superfamily"/>
    <property type="match status" value="1"/>
</dbReference>
<dbReference type="InterPro" id="IPR001119">
    <property type="entry name" value="SLH_dom"/>
</dbReference>
<keyword evidence="2" id="KW-0964">Secreted</keyword>
<dbReference type="Pfam" id="PF00395">
    <property type="entry name" value="SLH"/>
    <property type="match status" value="3"/>
</dbReference>
<organism evidence="14 15">
    <name type="scientific">Pseudoneobacillus rhizosphaerae</name>
    <dbReference type="NCBI Taxonomy" id="2880968"/>
    <lineage>
        <taxon>Bacteria</taxon>
        <taxon>Bacillati</taxon>
        <taxon>Bacillota</taxon>
        <taxon>Bacilli</taxon>
        <taxon>Bacillales</taxon>
        <taxon>Bacillaceae</taxon>
        <taxon>Pseudoneobacillus</taxon>
    </lineage>
</organism>
<dbReference type="PANTHER" id="PTHR43399">
    <property type="entry name" value="SUBTILISIN-RELATED"/>
    <property type="match status" value="1"/>
</dbReference>
<evidence type="ECO:0000256" key="7">
    <source>
        <dbReference type="ARBA" id="ARBA00022825"/>
    </source>
</evidence>
<evidence type="ECO:0000256" key="11">
    <source>
        <dbReference type="SAM" id="MobiDB-lite"/>
    </source>
</evidence>
<feature type="domain" description="SLH" evidence="13">
    <location>
        <begin position="1539"/>
        <end position="1598"/>
    </location>
</feature>
<evidence type="ECO:0000256" key="9">
    <source>
        <dbReference type="PROSITE-ProRule" id="PRU01240"/>
    </source>
</evidence>
<dbReference type="SUPFAM" id="SSF52743">
    <property type="entry name" value="Subtilisin-like"/>
    <property type="match status" value="1"/>
</dbReference>
<evidence type="ECO:0000256" key="3">
    <source>
        <dbReference type="ARBA" id="ARBA00022670"/>
    </source>
</evidence>
<dbReference type="GO" id="GO:0004252">
    <property type="term" value="F:serine-type endopeptidase activity"/>
    <property type="evidence" value="ECO:0007669"/>
    <property type="project" value="UniProtKB-UniRule"/>
</dbReference>
<evidence type="ECO:0000256" key="10">
    <source>
        <dbReference type="RuleBase" id="RU003355"/>
    </source>
</evidence>
<evidence type="ECO:0000256" key="12">
    <source>
        <dbReference type="SAM" id="SignalP"/>
    </source>
</evidence>
<evidence type="ECO:0000256" key="5">
    <source>
        <dbReference type="ARBA" id="ARBA00022737"/>
    </source>
</evidence>
<dbReference type="PROSITE" id="PS00136">
    <property type="entry name" value="SUBTILASE_ASP"/>
    <property type="match status" value="1"/>
</dbReference>
<dbReference type="InterPro" id="IPR051048">
    <property type="entry name" value="Peptidase_S8/S53_subtilisin"/>
</dbReference>
<dbReference type="PROSITE" id="PS51272">
    <property type="entry name" value="SLH"/>
    <property type="match status" value="3"/>
</dbReference>
<dbReference type="Pfam" id="PF06280">
    <property type="entry name" value="fn3_5"/>
    <property type="match status" value="1"/>
</dbReference>
<keyword evidence="15" id="KW-1185">Reference proteome</keyword>
<keyword evidence="7 9" id="KW-0720">Serine protease</keyword>
<dbReference type="Proteomes" id="UP000789845">
    <property type="component" value="Unassembled WGS sequence"/>
</dbReference>
<feature type="active site" description="Charge relay system" evidence="8 9">
    <location>
        <position position="587"/>
    </location>
</feature>
<dbReference type="InterPro" id="IPR023827">
    <property type="entry name" value="Peptidase_S8_Asp-AS"/>
</dbReference>
<dbReference type="InterPro" id="IPR015500">
    <property type="entry name" value="Peptidase_S8_subtilisin-rel"/>
</dbReference>
<feature type="chain" id="PRO_5038952881" description="SLH domain-containing protein" evidence="12">
    <location>
        <begin position="26"/>
        <end position="1662"/>
    </location>
</feature>
<evidence type="ECO:0000256" key="8">
    <source>
        <dbReference type="PIRSR" id="PIRSR615500-1"/>
    </source>
</evidence>
<dbReference type="RefSeq" id="WP_230494906.1">
    <property type="nucleotide sequence ID" value="NZ_CAKJTG010000002.1"/>
</dbReference>
<dbReference type="Pfam" id="PF02225">
    <property type="entry name" value="PA"/>
    <property type="match status" value="1"/>
</dbReference>
<gene>
    <name evidence="14" type="ORF">NEOCIP111885_00305</name>
</gene>
<evidence type="ECO:0000256" key="6">
    <source>
        <dbReference type="ARBA" id="ARBA00022801"/>
    </source>
</evidence>
<dbReference type="InterPro" id="IPR036852">
    <property type="entry name" value="Peptidase_S8/S53_dom_sf"/>
</dbReference>
<keyword evidence="6 9" id="KW-0378">Hydrolase</keyword>
<feature type="domain" description="SLH" evidence="13">
    <location>
        <begin position="1475"/>
        <end position="1538"/>
    </location>
</feature>
<dbReference type="InterPro" id="IPR010435">
    <property type="entry name" value="C5a/SBT2-like_Fn3"/>
</dbReference>
<dbReference type="SUPFAM" id="SSF52025">
    <property type="entry name" value="PA domain"/>
    <property type="match status" value="1"/>
</dbReference>
<comment type="caution">
    <text evidence="14">The sequence shown here is derived from an EMBL/GenBank/DDBJ whole genome shotgun (WGS) entry which is preliminary data.</text>
</comment>
<feature type="active site" description="Charge relay system" evidence="8 9">
    <location>
        <position position="264"/>
    </location>
</feature>
<dbReference type="PRINTS" id="PR00723">
    <property type="entry name" value="SUBTILISIN"/>
</dbReference>
<evidence type="ECO:0000256" key="2">
    <source>
        <dbReference type="ARBA" id="ARBA00022525"/>
    </source>
</evidence>
<dbReference type="PROSITE" id="PS51892">
    <property type="entry name" value="SUBTILASE"/>
    <property type="match status" value="1"/>
</dbReference>
<keyword evidence="3 9" id="KW-0645">Protease</keyword>
<feature type="active site" description="Charge relay system" evidence="8 9">
    <location>
        <position position="198"/>
    </location>
</feature>
<comment type="similarity">
    <text evidence="1 9 10">Belongs to the peptidase S8 family.</text>
</comment>
<dbReference type="Gene3D" id="3.40.50.200">
    <property type="entry name" value="Peptidase S8/S53 domain"/>
    <property type="match status" value="1"/>
</dbReference>
<dbReference type="CDD" id="cd02133">
    <property type="entry name" value="PA_C5a_like"/>
    <property type="match status" value="1"/>
</dbReference>
<accession>A0A9C7L8Y0</accession>
<protein>
    <recommendedName>
        <fullName evidence="13">SLH domain-containing protein</fullName>
    </recommendedName>
</protein>
<feature type="region of interest" description="Disordered" evidence="11">
    <location>
        <begin position="1252"/>
        <end position="1280"/>
    </location>
</feature>
<dbReference type="PROSITE" id="PS00137">
    <property type="entry name" value="SUBTILASE_HIS"/>
    <property type="match status" value="1"/>
</dbReference>
<dbReference type="Gene3D" id="3.50.30.30">
    <property type="match status" value="1"/>
</dbReference>
<evidence type="ECO:0000313" key="14">
    <source>
        <dbReference type="EMBL" id="CAG9606617.1"/>
    </source>
</evidence>
<name>A0A9C7L8Y0_9BACI</name>
<evidence type="ECO:0000259" key="13">
    <source>
        <dbReference type="PROSITE" id="PS51272"/>
    </source>
</evidence>
<feature type="compositionally biased region" description="Low complexity" evidence="11">
    <location>
        <begin position="1253"/>
        <end position="1267"/>
    </location>
</feature>
<proteinExistence type="inferred from homology"/>